<dbReference type="Pfam" id="PF00856">
    <property type="entry name" value="SET"/>
    <property type="match status" value="1"/>
</dbReference>
<name>A0A6A3TI76_9STRA</name>
<evidence type="ECO:0000256" key="7">
    <source>
        <dbReference type="ARBA" id="ARBA00022833"/>
    </source>
</evidence>
<evidence type="ECO:0000313" key="14">
    <source>
        <dbReference type="EMBL" id="KAE9134552.1"/>
    </source>
</evidence>
<gene>
    <name evidence="18" type="ORF">PF001_g15233</name>
    <name evidence="17" type="ORF">PF002_g17349</name>
    <name evidence="16" type="ORF">PF004_g14931</name>
    <name evidence="15" type="ORF">PF005_g15851</name>
    <name evidence="14" type="ORF">PF006_g14795</name>
    <name evidence="12" type="ORF">PF007_g16174</name>
    <name evidence="10" type="ORF">PF009_g17173</name>
    <name evidence="13" type="ORF">PF010_g15439</name>
    <name evidence="11" type="ORF">PF011_g14868</name>
</gene>
<dbReference type="Proteomes" id="UP000429523">
    <property type="component" value="Unassembled WGS sequence"/>
</dbReference>
<protein>
    <recommendedName>
        <fullName evidence="28">SET domain-containing protein</fullName>
    </recommendedName>
</protein>
<evidence type="ECO:0000256" key="5">
    <source>
        <dbReference type="ARBA" id="ARBA00022691"/>
    </source>
</evidence>
<dbReference type="Proteomes" id="UP000488956">
    <property type="component" value="Unassembled WGS sequence"/>
</dbReference>
<dbReference type="OrthoDB" id="59296at2759"/>
<evidence type="ECO:0000313" key="20">
    <source>
        <dbReference type="Proteomes" id="UP000433483"/>
    </source>
</evidence>
<dbReference type="InterPro" id="IPR050973">
    <property type="entry name" value="H3K9_Histone-Lys_N-MTase"/>
</dbReference>
<evidence type="ECO:0000313" key="23">
    <source>
        <dbReference type="Proteomes" id="UP000440732"/>
    </source>
</evidence>
<evidence type="ECO:0000313" key="22">
    <source>
        <dbReference type="Proteomes" id="UP000440367"/>
    </source>
</evidence>
<evidence type="ECO:0000313" key="25">
    <source>
        <dbReference type="Proteomes" id="UP000460718"/>
    </source>
</evidence>
<dbReference type="InterPro" id="IPR003616">
    <property type="entry name" value="Post-SET_dom"/>
</dbReference>
<evidence type="ECO:0000313" key="27">
    <source>
        <dbReference type="Proteomes" id="UP000488956"/>
    </source>
</evidence>
<evidence type="ECO:0000256" key="4">
    <source>
        <dbReference type="ARBA" id="ARBA00022679"/>
    </source>
</evidence>
<keyword evidence="4" id="KW-0808">Transferase</keyword>
<feature type="domain" description="SET" evidence="8">
    <location>
        <begin position="122"/>
        <end position="257"/>
    </location>
</feature>
<dbReference type="GO" id="GO:0046872">
    <property type="term" value="F:metal ion binding"/>
    <property type="evidence" value="ECO:0007669"/>
    <property type="project" value="UniProtKB-KW"/>
</dbReference>
<keyword evidence="6" id="KW-0479">Metal-binding</keyword>
<proteinExistence type="predicted"/>
<dbReference type="EMBL" id="QXGE01000981">
    <property type="protein sequence ID" value="KAE9299872.1"/>
    <property type="molecule type" value="Genomic_DNA"/>
</dbReference>
<keyword evidence="5" id="KW-0949">S-adenosyl-L-methionine</keyword>
<comment type="subcellular location">
    <subcellularLocation>
        <location evidence="1">Chromosome</location>
    </subcellularLocation>
</comment>
<dbReference type="GO" id="GO:0032259">
    <property type="term" value="P:methylation"/>
    <property type="evidence" value="ECO:0007669"/>
    <property type="project" value="UniProtKB-KW"/>
</dbReference>
<evidence type="ECO:0000313" key="19">
    <source>
        <dbReference type="Proteomes" id="UP000429523"/>
    </source>
</evidence>
<evidence type="ECO:0000313" key="13">
    <source>
        <dbReference type="EMBL" id="KAE9098759.1"/>
    </source>
</evidence>
<evidence type="ECO:0000313" key="10">
    <source>
        <dbReference type="EMBL" id="KAE8932802.1"/>
    </source>
</evidence>
<keyword evidence="2" id="KW-0158">Chromosome</keyword>
<dbReference type="EMBL" id="QXGF01001077">
    <property type="protein sequence ID" value="KAE8932802.1"/>
    <property type="molecule type" value="Genomic_DNA"/>
</dbReference>
<evidence type="ECO:0000259" key="8">
    <source>
        <dbReference type="PROSITE" id="PS50280"/>
    </source>
</evidence>
<dbReference type="SMART" id="SM00317">
    <property type="entry name" value="SET"/>
    <property type="match status" value="1"/>
</dbReference>
<dbReference type="EMBL" id="QXGA01000945">
    <property type="protein sequence ID" value="KAE9134552.1"/>
    <property type="molecule type" value="Genomic_DNA"/>
</dbReference>
<dbReference type="EMBL" id="QXGD01001075">
    <property type="protein sequence ID" value="KAE9215524.1"/>
    <property type="molecule type" value="Genomic_DNA"/>
</dbReference>
<dbReference type="Proteomes" id="UP000433483">
    <property type="component" value="Unassembled WGS sequence"/>
</dbReference>
<evidence type="ECO:0000313" key="18">
    <source>
        <dbReference type="EMBL" id="KAE9299872.1"/>
    </source>
</evidence>
<dbReference type="Proteomes" id="UP000476176">
    <property type="component" value="Unassembled WGS sequence"/>
</dbReference>
<dbReference type="GO" id="GO:0008168">
    <property type="term" value="F:methyltransferase activity"/>
    <property type="evidence" value="ECO:0007669"/>
    <property type="project" value="UniProtKB-KW"/>
</dbReference>
<evidence type="ECO:0000313" key="17">
    <source>
        <dbReference type="EMBL" id="KAE9215524.1"/>
    </source>
</evidence>
<keyword evidence="3" id="KW-0489">Methyltransferase</keyword>
<evidence type="ECO:0000256" key="3">
    <source>
        <dbReference type="ARBA" id="ARBA00022603"/>
    </source>
</evidence>
<dbReference type="EMBL" id="QXFW01000980">
    <property type="protein sequence ID" value="KAE8998875.1"/>
    <property type="molecule type" value="Genomic_DNA"/>
</dbReference>
<dbReference type="EMBL" id="QXGC01000974">
    <property type="protein sequence ID" value="KAE9214830.1"/>
    <property type="molecule type" value="Genomic_DNA"/>
</dbReference>
<dbReference type="Proteomes" id="UP000441208">
    <property type="component" value="Unassembled WGS sequence"/>
</dbReference>
<evidence type="ECO:0000313" key="12">
    <source>
        <dbReference type="EMBL" id="KAE9098673.1"/>
    </source>
</evidence>
<comment type="caution">
    <text evidence="14">The sequence shown here is derived from an EMBL/GenBank/DDBJ whole genome shotgun (WGS) entry which is preliminary data.</text>
</comment>
<dbReference type="Proteomes" id="UP000460718">
    <property type="component" value="Unassembled WGS sequence"/>
</dbReference>
<evidence type="ECO:0000313" key="24">
    <source>
        <dbReference type="Proteomes" id="UP000441208"/>
    </source>
</evidence>
<evidence type="ECO:0000259" key="9">
    <source>
        <dbReference type="PROSITE" id="PS50868"/>
    </source>
</evidence>
<accession>A0A6A3TI76</accession>
<dbReference type="SUPFAM" id="SSF82199">
    <property type="entry name" value="SET domain"/>
    <property type="match status" value="1"/>
</dbReference>
<dbReference type="InterPro" id="IPR046341">
    <property type="entry name" value="SET_dom_sf"/>
</dbReference>
<dbReference type="PROSITE" id="PS50280">
    <property type="entry name" value="SET"/>
    <property type="match status" value="1"/>
</dbReference>
<dbReference type="Gene3D" id="2.170.270.10">
    <property type="entry name" value="SET domain"/>
    <property type="match status" value="1"/>
</dbReference>
<dbReference type="EMBL" id="QXFX01001007">
    <property type="protein sequence ID" value="KAE9098759.1"/>
    <property type="molecule type" value="Genomic_DNA"/>
</dbReference>
<dbReference type="GO" id="GO:0005694">
    <property type="term" value="C:chromosome"/>
    <property type="evidence" value="ECO:0007669"/>
    <property type="project" value="UniProtKB-SubCell"/>
</dbReference>
<evidence type="ECO:0000256" key="6">
    <source>
        <dbReference type="ARBA" id="ARBA00022723"/>
    </source>
</evidence>
<feature type="domain" description="Post-SET" evidence="9">
    <location>
        <begin position="272"/>
        <end position="288"/>
    </location>
</feature>
<dbReference type="Proteomes" id="UP000437068">
    <property type="component" value="Unassembled WGS sequence"/>
</dbReference>
<keyword evidence="7" id="KW-0862">Zinc</keyword>
<evidence type="ECO:0000313" key="11">
    <source>
        <dbReference type="EMBL" id="KAE8998875.1"/>
    </source>
</evidence>
<dbReference type="EMBL" id="QXGB01001004">
    <property type="protein sequence ID" value="KAE9199160.1"/>
    <property type="molecule type" value="Genomic_DNA"/>
</dbReference>
<dbReference type="Proteomes" id="UP000440732">
    <property type="component" value="Unassembled WGS sequence"/>
</dbReference>
<evidence type="ECO:0000313" key="16">
    <source>
        <dbReference type="EMBL" id="KAE9214830.1"/>
    </source>
</evidence>
<evidence type="ECO:0000313" key="26">
    <source>
        <dbReference type="Proteomes" id="UP000476176"/>
    </source>
</evidence>
<evidence type="ECO:0008006" key="28">
    <source>
        <dbReference type="Google" id="ProtNLM"/>
    </source>
</evidence>
<organism evidence="14 23">
    <name type="scientific">Phytophthora fragariae</name>
    <dbReference type="NCBI Taxonomy" id="53985"/>
    <lineage>
        <taxon>Eukaryota</taxon>
        <taxon>Sar</taxon>
        <taxon>Stramenopiles</taxon>
        <taxon>Oomycota</taxon>
        <taxon>Peronosporomycetes</taxon>
        <taxon>Peronosporales</taxon>
        <taxon>Peronosporaceae</taxon>
        <taxon>Phytophthora</taxon>
    </lineage>
</organism>
<sequence length="293" mass="31945">MKKLRGPLSSLGGALAVVLSPQRGLWLDVESALALACVCSAARQALRAWLKAAVLDISLGTEALPVPVRLPPSKSFYAKLRAAVELLAFTYLTGVRLPGGAMYLLSKHQRSDERCQRVLRGRQVEVVVVACKGKGWGVLVAQRIERGEYVGEYTGELVSTREMRRRYRERYDQRAINYVLSLREHVARQEGASALGFDVVRTNVDASSSGSLTRFFNHSCAPSLDVAAVRVDSFVPRLAFFTRERINAGDELTFDYGGGSSSSCRSSTSKAGGHPCHCGALECRGYLPSDVSE</sequence>
<dbReference type="InterPro" id="IPR001214">
    <property type="entry name" value="SET_dom"/>
</dbReference>
<dbReference type="Proteomes" id="UP000440367">
    <property type="component" value="Unassembled WGS sequence"/>
</dbReference>
<dbReference type="AlphaFoldDB" id="A0A6A3TI76"/>
<dbReference type="PANTHER" id="PTHR46223">
    <property type="entry name" value="HISTONE-LYSINE N-METHYLTRANSFERASE SUV39H"/>
    <property type="match status" value="1"/>
</dbReference>
<evidence type="ECO:0000313" key="21">
    <source>
        <dbReference type="Proteomes" id="UP000437068"/>
    </source>
</evidence>
<reference evidence="19 20" key="1">
    <citation type="submission" date="2018-08" db="EMBL/GenBank/DDBJ databases">
        <title>Genomic investigation of the strawberry pathogen Phytophthora fragariae indicates pathogenicity is determined by transcriptional variation in three key races.</title>
        <authorList>
            <person name="Adams T.M."/>
            <person name="Armitage A.D."/>
            <person name="Sobczyk M.K."/>
            <person name="Bates H.J."/>
            <person name="Dunwell J.M."/>
            <person name="Nellist C.F."/>
            <person name="Harrison R.J."/>
        </authorList>
    </citation>
    <scope>NUCLEOTIDE SEQUENCE [LARGE SCALE GENOMIC DNA]</scope>
    <source>
        <strain evidence="18 21">A4</strain>
        <strain evidence="17 22">BC-1</strain>
        <strain evidence="16 26">BC-23</strain>
        <strain evidence="15 20">NOV-27</strain>
        <strain evidence="14 23">NOV-5</strain>
        <strain evidence="12 24">NOV-71</strain>
        <strain evidence="10 19">NOV-9</strain>
        <strain evidence="13 27">ONT-3</strain>
        <strain evidence="11 25">SCRP245</strain>
    </source>
</reference>
<keyword evidence="20" id="KW-1185">Reference proteome</keyword>
<dbReference type="EMBL" id="QXFZ01001027">
    <property type="protein sequence ID" value="KAE9098673.1"/>
    <property type="molecule type" value="Genomic_DNA"/>
</dbReference>
<evidence type="ECO:0000256" key="1">
    <source>
        <dbReference type="ARBA" id="ARBA00004286"/>
    </source>
</evidence>
<dbReference type="PANTHER" id="PTHR46223:SF3">
    <property type="entry name" value="HISTONE-LYSINE N-METHYLTRANSFERASE SET-23"/>
    <property type="match status" value="1"/>
</dbReference>
<evidence type="ECO:0000256" key="2">
    <source>
        <dbReference type="ARBA" id="ARBA00022454"/>
    </source>
</evidence>
<dbReference type="PROSITE" id="PS50868">
    <property type="entry name" value="POST_SET"/>
    <property type="match status" value="1"/>
</dbReference>
<evidence type="ECO:0000313" key="15">
    <source>
        <dbReference type="EMBL" id="KAE9199160.1"/>
    </source>
</evidence>